<dbReference type="AlphaFoldDB" id="A0A6L6U6R0"/>
<dbReference type="RefSeq" id="WP_157362815.1">
    <property type="nucleotide sequence ID" value="NZ_WOWS01000002.1"/>
</dbReference>
<dbReference type="Pfam" id="PF07661">
    <property type="entry name" value="MORN_2"/>
    <property type="match status" value="2"/>
</dbReference>
<accession>A0A6L6U6R0</accession>
<protein>
    <recommendedName>
        <fullName evidence="3">Toxin-antitoxin system YwqK family antitoxin</fullName>
    </recommendedName>
</protein>
<keyword evidence="2" id="KW-1185">Reference proteome</keyword>
<evidence type="ECO:0000313" key="2">
    <source>
        <dbReference type="Proteomes" id="UP000478208"/>
    </source>
</evidence>
<organism evidence="1 2">
    <name type="scientific">Winogradskyella endarachnes</name>
    <dbReference type="NCBI Taxonomy" id="2681965"/>
    <lineage>
        <taxon>Bacteria</taxon>
        <taxon>Pseudomonadati</taxon>
        <taxon>Bacteroidota</taxon>
        <taxon>Flavobacteriia</taxon>
        <taxon>Flavobacteriales</taxon>
        <taxon>Flavobacteriaceae</taxon>
        <taxon>Winogradskyella</taxon>
    </lineage>
</organism>
<dbReference type="EMBL" id="WOWS01000002">
    <property type="protein sequence ID" value="MUU77911.1"/>
    <property type="molecule type" value="Genomic_DNA"/>
</dbReference>
<dbReference type="Gene3D" id="2.20.110.10">
    <property type="entry name" value="Histone H3 K4-specific methyltransferase SET7/9 N-terminal domain"/>
    <property type="match status" value="1"/>
</dbReference>
<evidence type="ECO:0008006" key="3">
    <source>
        <dbReference type="Google" id="ProtNLM"/>
    </source>
</evidence>
<dbReference type="Gene3D" id="3.90.930.1">
    <property type="match status" value="1"/>
</dbReference>
<sequence length="853" mass="99417">MILNFKKGFQFYMLFVFGLIQTLSAQQDTIYYDIGWKETIKDSAAFYRPPIKKEGDLYRIVDFYVSGQPQMSALSKNKDTAVFHGEVTWYNEDGSINQSGNYENNRLNGEFISFLGKKKLIAIYKNGYFIKGATNRGRGQSSFYTEIKNDTIIDIVYDGDINGIRYETYSLKKGRRFLSKYYNKKGELIAELNEADNGNRNGAEVFYYYQPMRVQQISYYPFGQYLGETFYYRNGQVRTKFEQKPEFKKSFYTLEGKELGSVTYTLDNGYLKPKAGTEYHFSYSYKAGREGVVISTKTFEDAKLIKYQLFYDNGILKSETTYNNNTKELQVSYNNKGEEIARIRYKNDYPYTGTEIIGDKTSTYKEGKLIKEVSYYPKTKMVFCEKTQEAETYFNKEGLIIGTLEIDYKNNYAKALNGKRFYPGYDTEFSSIETFKDGYLIERTNYRPKTLEDKTKQIYKRTEYYKSGTYDKIREVVYYNNGSKQSDITYKGYNKTLGKFYNEKEELIGTYDYTKKDGVLYEFFYESNVIQIRKEEKNGALIKLKKYDYGLNRSYNQINPVLIEEIDVTCCSKYYSKDGQLFAEAIYKDGLPWSGTIYDSSSRIKLDIKNGVKDGIYEKYSYNQNQILEKGQYVKNKKDGVFKTYNSRGELLNTKTYKNDLLNGEAIYYNDKGEIVSTLIFKDDKPFEGKKIINNSYNTTPTEETFSDGFITKKVSYDENGKCVSKYENGEEVESIAYYKDSNKKRLKYSVDKYYINGEVIRYDKSGTEQNKAIFKNNKLESGVVYLSGSIAYDNNVKYIILSKQTDKLTIKLIGHNDETIFFANQNLKKGYSVNYINKLGIYLDNISPKSLY</sequence>
<gene>
    <name evidence="1" type="ORF">GN138_05605</name>
</gene>
<dbReference type="InterPro" id="IPR011652">
    <property type="entry name" value="MORN_2"/>
</dbReference>
<name>A0A6L6U6R0_9FLAO</name>
<evidence type="ECO:0000313" key="1">
    <source>
        <dbReference type="EMBL" id="MUU77911.1"/>
    </source>
</evidence>
<proteinExistence type="predicted"/>
<reference evidence="1 2" key="1">
    <citation type="submission" date="2019-12" db="EMBL/GenBank/DDBJ databases">
        <authorList>
            <person name="Li J."/>
        </authorList>
    </citation>
    <scope>NUCLEOTIDE SEQUENCE [LARGE SCALE GENOMIC DNA]</scope>
    <source>
        <strain evidence="1 2">HL2-2</strain>
    </source>
</reference>
<comment type="caution">
    <text evidence="1">The sequence shown here is derived from an EMBL/GenBank/DDBJ whole genome shotgun (WGS) entry which is preliminary data.</text>
</comment>
<dbReference type="Proteomes" id="UP000478208">
    <property type="component" value="Unassembled WGS sequence"/>
</dbReference>
<dbReference type="SUPFAM" id="SSF82185">
    <property type="entry name" value="Histone H3 K4-specific methyltransferase SET7/9 N-terminal domain"/>
    <property type="match status" value="1"/>
</dbReference>